<dbReference type="RefSeq" id="WP_166506018.1">
    <property type="nucleotide sequence ID" value="NZ_JAKNTL010000002.1"/>
</dbReference>
<keyword evidence="3" id="KW-1185">Reference proteome</keyword>
<keyword evidence="1" id="KW-1133">Transmembrane helix</keyword>
<protein>
    <submittedName>
        <fullName evidence="2">Uncharacterized protein</fullName>
    </submittedName>
</protein>
<dbReference type="Proteomes" id="UP000245695">
    <property type="component" value="Chromosome 1"/>
</dbReference>
<keyword evidence="1" id="KW-0812">Transmembrane</keyword>
<dbReference type="EMBL" id="LN650648">
    <property type="protein sequence ID" value="CEI74018.1"/>
    <property type="molecule type" value="Genomic_DNA"/>
</dbReference>
<evidence type="ECO:0000313" key="2">
    <source>
        <dbReference type="EMBL" id="CEI74018.1"/>
    </source>
</evidence>
<sequence>MISNKYEKIVFGIMIAMAMGLIIFLNMDHSLHKMHFEEDKIRIKIDSIYKGY</sequence>
<dbReference type="AlphaFoldDB" id="A0A2P2BUJ6"/>
<proteinExistence type="predicted"/>
<reference evidence="2 3" key="1">
    <citation type="submission" date="2014-09" db="EMBL/GenBank/DDBJ databases">
        <authorList>
            <person name="Hornung B.V."/>
        </authorList>
    </citation>
    <scope>NUCLEOTIDE SEQUENCE [LARGE SCALE GENOMIC DNA]</scope>
    <source>
        <strain evidence="2 3">FRIFI</strain>
    </source>
</reference>
<accession>A0A2P2BUJ6</accession>
<gene>
    <name evidence="2" type="ORF">FRIFI_2493</name>
</gene>
<name>A0A2P2BUJ6_9FIRM</name>
<dbReference type="KEGG" id="rhom:FRIFI_2493"/>
<keyword evidence="1" id="KW-0472">Membrane</keyword>
<evidence type="ECO:0000256" key="1">
    <source>
        <dbReference type="SAM" id="Phobius"/>
    </source>
</evidence>
<evidence type="ECO:0000313" key="3">
    <source>
        <dbReference type="Proteomes" id="UP000245695"/>
    </source>
</evidence>
<feature type="transmembrane region" description="Helical" evidence="1">
    <location>
        <begin position="6"/>
        <end position="25"/>
    </location>
</feature>
<organism evidence="2 3">
    <name type="scientific">Romboutsia hominis</name>
    <dbReference type="NCBI Taxonomy" id="1507512"/>
    <lineage>
        <taxon>Bacteria</taxon>
        <taxon>Bacillati</taxon>
        <taxon>Bacillota</taxon>
        <taxon>Clostridia</taxon>
        <taxon>Peptostreptococcales</taxon>
        <taxon>Peptostreptococcaceae</taxon>
        <taxon>Romboutsia</taxon>
    </lineage>
</organism>